<evidence type="ECO:0000313" key="2">
    <source>
        <dbReference type="Proteomes" id="UP000463051"/>
    </source>
</evidence>
<keyword evidence="2" id="KW-1185">Reference proteome</keyword>
<proteinExistence type="predicted"/>
<dbReference type="AlphaFoldDB" id="A0A7X2KZY9"/>
<accession>A0A7X2KZY9</accession>
<gene>
    <name evidence="1" type="ORF">GJB61_04345</name>
</gene>
<evidence type="ECO:0000313" key="1">
    <source>
        <dbReference type="EMBL" id="MRN52222.1"/>
    </source>
</evidence>
<sequence>MHNIKYITGYENQYVLYSGITLDNQYAVFTVSRNYDEDFSFESGFQAGILKYDYLNETTEYFAYEPQVYLESKTSAQNSIYFAYITWVNQLAEVSIHQLDCRDMSERKVYNLQLEDILAGDVKSGLWAIQMFGISDRYLVVGIPQLPYPARGAGSRYAHHLLIDIEQQTQTIIPDRLGDNDSLIYMDSIEVVSPNRGPHLAIRTSNTSSDIAYQSLAVIEFNTFIDLVHTQQPIDESYIITHTDPLNGFIGLSLSDPGIVGAYKHCFPDHCSEVVLYDVDTKQRTEINLRNRFEKVFIEYPEVLGLKKTDSTHDLYDTSNGQRLFTTYMERTLRFANSSYALTQKFSTGHVLLHDIRTKAILAEYIGNCTSFHYIPEQKLLILVP</sequence>
<comment type="caution">
    <text evidence="1">The sequence shown here is derived from an EMBL/GenBank/DDBJ whole genome shotgun (WGS) entry which is preliminary data.</text>
</comment>
<reference evidence="1 2" key="1">
    <citation type="submission" date="2019-11" db="EMBL/GenBank/DDBJ databases">
        <title>Paenibacillus monticola sp. nov., a novel PGPR strain isolated from mountain sample in China.</title>
        <authorList>
            <person name="Zhao Q."/>
            <person name="Li H.-P."/>
            <person name="Zhang J.-L."/>
        </authorList>
    </citation>
    <scope>NUCLEOTIDE SEQUENCE [LARGE SCALE GENOMIC DNA]</scope>
    <source>
        <strain evidence="1 2">LC-T2</strain>
    </source>
</reference>
<name>A0A7X2KZY9_9BACL</name>
<dbReference type="EMBL" id="WJXB01000001">
    <property type="protein sequence ID" value="MRN52222.1"/>
    <property type="molecule type" value="Genomic_DNA"/>
</dbReference>
<protein>
    <submittedName>
        <fullName evidence="1">Uncharacterized protein</fullName>
    </submittedName>
</protein>
<organism evidence="1 2">
    <name type="scientific">Paenibacillus monticola</name>
    <dbReference type="NCBI Taxonomy" id="2666075"/>
    <lineage>
        <taxon>Bacteria</taxon>
        <taxon>Bacillati</taxon>
        <taxon>Bacillota</taxon>
        <taxon>Bacilli</taxon>
        <taxon>Bacillales</taxon>
        <taxon>Paenibacillaceae</taxon>
        <taxon>Paenibacillus</taxon>
    </lineage>
</organism>
<dbReference type="RefSeq" id="WP_154117199.1">
    <property type="nucleotide sequence ID" value="NZ_WJXB01000001.1"/>
</dbReference>
<dbReference type="Proteomes" id="UP000463051">
    <property type="component" value="Unassembled WGS sequence"/>
</dbReference>